<dbReference type="Pfam" id="PF00356">
    <property type="entry name" value="LacI"/>
    <property type="match status" value="1"/>
</dbReference>
<dbReference type="InterPro" id="IPR000843">
    <property type="entry name" value="HTH_LacI"/>
</dbReference>
<dbReference type="AlphaFoldDB" id="A0AAW4WUQ6"/>
<dbReference type="SMART" id="SM00354">
    <property type="entry name" value="HTH_LACI"/>
    <property type="match status" value="1"/>
</dbReference>
<evidence type="ECO:0000259" key="1">
    <source>
        <dbReference type="PROSITE" id="PS50932"/>
    </source>
</evidence>
<organism evidence="2 3">
    <name type="scientific">Agathobacter rectalis</name>
    <dbReference type="NCBI Taxonomy" id="39491"/>
    <lineage>
        <taxon>Bacteria</taxon>
        <taxon>Bacillati</taxon>
        <taxon>Bacillota</taxon>
        <taxon>Clostridia</taxon>
        <taxon>Lachnospirales</taxon>
        <taxon>Lachnospiraceae</taxon>
        <taxon>Agathobacter</taxon>
    </lineage>
</organism>
<dbReference type="EMBL" id="JAJFBX010000340">
    <property type="protein sequence ID" value="MCC2748934.1"/>
    <property type="molecule type" value="Genomic_DNA"/>
</dbReference>
<name>A0AAW4WUQ6_9FIRM</name>
<dbReference type="CDD" id="cd01392">
    <property type="entry name" value="HTH_LacI"/>
    <property type="match status" value="1"/>
</dbReference>
<dbReference type="Proteomes" id="UP001197847">
    <property type="component" value="Unassembled WGS sequence"/>
</dbReference>
<dbReference type="Gene3D" id="1.10.260.40">
    <property type="entry name" value="lambda repressor-like DNA-binding domains"/>
    <property type="match status" value="1"/>
</dbReference>
<dbReference type="InterPro" id="IPR010982">
    <property type="entry name" value="Lambda_DNA-bd_dom_sf"/>
</dbReference>
<dbReference type="RefSeq" id="WP_306783804.1">
    <property type="nucleotide sequence ID" value="NZ_JAJFBX010000340.1"/>
</dbReference>
<evidence type="ECO:0000313" key="2">
    <source>
        <dbReference type="EMBL" id="MCC2748934.1"/>
    </source>
</evidence>
<sequence>MAKVRLADIAKVAGVSAVTVHNAITGQKGVSDEMRARILEIAKEMGYRQPEIGR</sequence>
<gene>
    <name evidence="2" type="ORF">LK487_18350</name>
</gene>
<dbReference type="PROSITE" id="PS50932">
    <property type="entry name" value="HTH_LACI_2"/>
    <property type="match status" value="1"/>
</dbReference>
<feature type="non-terminal residue" evidence="2">
    <location>
        <position position="54"/>
    </location>
</feature>
<dbReference type="SUPFAM" id="SSF47413">
    <property type="entry name" value="lambda repressor-like DNA-binding domains"/>
    <property type="match status" value="1"/>
</dbReference>
<comment type="caution">
    <text evidence="2">The sequence shown here is derived from an EMBL/GenBank/DDBJ whole genome shotgun (WGS) entry which is preliminary data.</text>
</comment>
<proteinExistence type="predicted"/>
<accession>A0AAW4WUQ6</accession>
<evidence type="ECO:0000313" key="3">
    <source>
        <dbReference type="Proteomes" id="UP001197847"/>
    </source>
</evidence>
<feature type="domain" description="HTH lacI-type" evidence="1">
    <location>
        <begin position="4"/>
        <end position="54"/>
    </location>
</feature>
<dbReference type="GO" id="GO:0003677">
    <property type="term" value="F:DNA binding"/>
    <property type="evidence" value="ECO:0007669"/>
    <property type="project" value="InterPro"/>
</dbReference>
<protein>
    <submittedName>
        <fullName evidence="2">Helix-turn-helix domain-containing protein</fullName>
    </submittedName>
</protein>
<dbReference type="PROSITE" id="PS00356">
    <property type="entry name" value="HTH_LACI_1"/>
    <property type="match status" value="1"/>
</dbReference>
<dbReference type="GO" id="GO:0006355">
    <property type="term" value="P:regulation of DNA-templated transcription"/>
    <property type="evidence" value="ECO:0007669"/>
    <property type="project" value="InterPro"/>
</dbReference>
<reference evidence="2" key="1">
    <citation type="submission" date="2021-10" db="EMBL/GenBank/DDBJ databases">
        <title>Collection of gut derived symbiotic bacterial strains cultured from healthy donors.</title>
        <authorList>
            <person name="Lin H."/>
            <person name="Littmann E."/>
            <person name="Claire K."/>
            <person name="Pamer E."/>
        </authorList>
    </citation>
    <scope>NUCLEOTIDE SEQUENCE</scope>
    <source>
        <strain evidence="2">MSK.22.92</strain>
    </source>
</reference>